<keyword evidence="9 13" id="KW-0472">Membrane</keyword>
<keyword evidence="7 13" id="KW-0375">Hydrogen ion transport</keyword>
<organism evidence="14 15">
    <name type="scientific">Geobacter argillaceus</name>
    <dbReference type="NCBI Taxonomy" id="345631"/>
    <lineage>
        <taxon>Bacteria</taxon>
        <taxon>Pseudomonadati</taxon>
        <taxon>Thermodesulfobacteriota</taxon>
        <taxon>Desulfuromonadia</taxon>
        <taxon>Geobacterales</taxon>
        <taxon>Geobacteraceae</taxon>
        <taxon>Geobacter</taxon>
    </lineage>
</organism>
<evidence type="ECO:0000256" key="5">
    <source>
        <dbReference type="ARBA" id="ARBA00022475"/>
    </source>
</evidence>
<dbReference type="GO" id="GO:0042777">
    <property type="term" value="P:proton motive force-driven plasma membrane ATP synthesis"/>
    <property type="evidence" value="ECO:0007669"/>
    <property type="project" value="UniProtKB-UniRule"/>
</dbReference>
<keyword evidence="8 13" id="KW-0406">Ion transport</keyword>
<keyword evidence="11 13" id="KW-0066">ATP synthesis</keyword>
<evidence type="ECO:0000256" key="10">
    <source>
        <dbReference type="ARBA" id="ARBA00023196"/>
    </source>
</evidence>
<dbReference type="FunFam" id="1.10.287.80:FF:000003">
    <property type="entry name" value="ATP synthase gamma chain, chloroplastic"/>
    <property type="match status" value="1"/>
</dbReference>
<evidence type="ECO:0000256" key="1">
    <source>
        <dbReference type="ARBA" id="ARBA00003456"/>
    </source>
</evidence>
<evidence type="ECO:0000256" key="8">
    <source>
        <dbReference type="ARBA" id="ARBA00023065"/>
    </source>
</evidence>
<dbReference type="InterPro" id="IPR035968">
    <property type="entry name" value="ATP_synth_F1_ATPase_gsu"/>
</dbReference>
<dbReference type="OrthoDB" id="9812769at2"/>
<dbReference type="Gene3D" id="3.40.1380.10">
    <property type="match status" value="1"/>
</dbReference>
<keyword evidence="4 13" id="KW-0813">Transport</keyword>
<dbReference type="HAMAP" id="MF_00815">
    <property type="entry name" value="ATP_synth_gamma_bact"/>
    <property type="match status" value="1"/>
</dbReference>
<dbReference type="NCBIfam" id="TIGR01146">
    <property type="entry name" value="ATPsyn_F1gamma"/>
    <property type="match status" value="1"/>
</dbReference>
<name>A0A562VL56_9BACT</name>
<dbReference type="Gene3D" id="1.10.287.80">
    <property type="entry name" value="ATP synthase, gamma subunit, helix hairpin domain"/>
    <property type="match status" value="2"/>
</dbReference>
<dbReference type="GO" id="GO:0005886">
    <property type="term" value="C:plasma membrane"/>
    <property type="evidence" value="ECO:0007669"/>
    <property type="project" value="UniProtKB-SubCell"/>
</dbReference>
<comment type="subunit">
    <text evidence="13">F-type ATPases have 2 components, CF(1) - the catalytic core - and CF(0) - the membrane proton channel. CF(1) has five subunits: alpha(3), beta(3), gamma(1), delta(1), epsilon(1). CF(0) has three main subunits: a, b and c.</text>
</comment>
<dbReference type="Pfam" id="PF00231">
    <property type="entry name" value="ATP-synt"/>
    <property type="match status" value="1"/>
</dbReference>
<sequence length="287" mass="31903">MPTLKSIKKRIGSVKNTRQITKAMKMVSAAKLRRAQENVVAARPYAGKLAEVLGRLAQNVGSDVSPLLQERPKERLLLIVVTSDRGLCGGFNANICKAADRFLKGNAREYKELSVMTIGRKGYDFLKNRHKVVKSHTNIQSNLNYQTAALIAREVIESFVADEYDEVHLLFNAFRSVMSQDITLDKLLPITSSAGEEEMLPPQYIYEPSQGELLAELLPKHIEVQLFRALLESVAAEHGARMTAMDSASKNANEMISKLTLQYNRARQAAITKELMEIISGAESIKG</sequence>
<evidence type="ECO:0000256" key="6">
    <source>
        <dbReference type="ARBA" id="ARBA00022519"/>
    </source>
</evidence>
<dbReference type="PRINTS" id="PR00126">
    <property type="entry name" value="ATPASEGAMMA"/>
</dbReference>
<keyword evidence="15" id="KW-1185">Reference proteome</keyword>
<accession>A0A562VL56</accession>
<dbReference type="GO" id="GO:0045259">
    <property type="term" value="C:proton-transporting ATP synthase complex"/>
    <property type="evidence" value="ECO:0007669"/>
    <property type="project" value="UniProtKB-KW"/>
</dbReference>
<dbReference type="CDD" id="cd12151">
    <property type="entry name" value="F1-ATPase_gamma"/>
    <property type="match status" value="1"/>
</dbReference>
<dbReference type="PROSITE" id="PS00153">
    <property type="entry name" value="ATPASE_GAMMA"/>
    <property type="match status" value="1"/>
</dbReference>
<dbReference type="FunFam" id="1.10.287.80:FF:000001">
    <property type="entry name" value="ATP synthase gamma chain"/>
    <property type="match status" value="1"/>
</dbReference>
<evidence type="ECO:0000313" key="14">
    <source>
        <dbReference type="EMBL" id="TWJ18659.1"/>
    </source>
</evidence>
<dbReference type="Proteomes" id="UP000319449">
    <property type="component" value="Unassembled WGS sequence"/>
</dbReference>
<evidence type="ECO:0000256" key="3">
    <source>
        <dbReference type="ARBA" id="ARBA00007681"/>
    </source>
</evidence>
<dbReference type="GO" id="GO:0046933">
    <property type="term" value="F:proton-transporting ATP synthase activity, rotational mechanism"/>
    <property type="evidence" value="ECO:0007669"/>
    <property type="project" value="UniProtKB-UniRule"/>
</dbReference>
<evidence type="ECO:0000256" key="12">
    <source>
        <dbReference type="ARBA" id="ARBA00060385"/>
    </source>
</evidence>
<evidence type="ECO:0000256" key="4">
    <source>
        <dbReference type="ARBA" id="ARBA00022448"/>
    </source>
</evidence>
<dbReference type="RefSeq" id="WP_145023193.1">
    <property type="nucleotide sequence ID" value="NZ_VLLN01000015.1"/>
</dbReference>
<keyword evidence="5 13" id="KW-1003">Cell membrane</keyword>
<dbReference type="SUPFAM" id="SSF52943">
    <property type="entry name" value="ATP synthase (F1-ATPase), gamma subunit"/>
    <property type="match status" value="1"/>
</dbReference>
<evidence type="ECO:0000256" key="13">
    <source>
        <dbReference type="HAMAP-Rule" id="MF_00815"/>
    </source>
</evidence>
<dbReference type="GO" id="GO:0005524">
    <property type="term" value="F:ATP binding"/>
    <property type="evidence" value="ECO:0007669"/>
    <property type="project" value="UniProtKB-UniRule"/>
</dbReference>
<dbReference type="PIRSF" id="PIRSF039089">
    <property type="entry name" value="ATP_synthase_gamma"/>
    <property type="match status" value="1"/>
</dbReference>
<comment type="caution">
    <text evidence="14">The sequence shown here is derived from an EMBL/GenBank/DDBJ whole genome shotgun (WGS) entry which is preliminary data.</text>
</comment>
<reference evidence="14 15" key="1">
    <citation type="submission" date="2019-07" db="EMBL/GenBank/DDBJ databases">
        <title>Genomic Encyclopedia of Archaeal and Bacterial Type Strains, Phase II (KMG-II): from individual species to whole genera.</title>
        <authorList>
            <person name="Goeker M."/>
        </authorList>
    </citation>
    <scope>NUCLEOTIDE SEQUENCE [LARGE SCALE GENOMIC DNA]</scope>
    <source>
        <strain evidence="14 15">ATCC BAA-1139</strain>
    </source>
</reference>
<dbReference type="PANTHER" id="PTHR11693:SF22">
    <property type="entry name" value="ATP SYNTHASE SUBUNIT GAMMA, MITOCHONDRIAL"/>
    <property type="match status" value="1"/>
</dbReference>
<evidence type="ECO:0000256" key="11">
    <source>
        <dbReference type="ARBA" id="ARBA00023310"/>
    </source>
</evidence>
<comment type="function">
    <text evidence="1 13">Produces ATP from ADP in the presence of a proton gradient across the membrane. The gamma chain is believed to be important in regulating ATPase activity and the flow of protons through the CF(0) complex.</text>
</comment>
<keyword evidence="6" id="KW-0997">Cell inner membrane</keyword>
<evidence type="ECO:0000256" key="2">
    <source>
        <dbReference type="ARBA" id="ARBA00004170"/>
    </source>
</evidence>
<proteinExistence type="inferred from homology"/>
<protein>
    <recommendedName>
        <fullName evidence="13">ATP synthase gamma chain</fullName>
    </recommendedName>
    <alternativeName>
        <fullName evidence="13">ATP synthase F1 sector gamma subunit</fullName>
    </alternativeName>
    <alternativeName>
        <fullName evidence="13">F-ATPase gamma subunit</fullName>
    </alternativeName>
</protein>
<comment type="similarity">
    <text evidence="3 13">Belongs to the ATPase gamma chain family.</text>
</comment>
<dbReference type="PANTHER" id="PTHR11693">
    <property type="entry name" value="ATP SYNTHASE GAMMA CHAIN"/>
    <property type="match status" value="1"/>
</dbReference>
<evidence type="ECO:0000256" key="7">
    <source>
        <dbReference type="ARBA" id="ARBA00022781"/>
    </source>
</evidence>
<dbReference type="AlphaFoldDB" id="A0A562VL56"/>
<keyword evidence="10 13" id="KW-0139">CF(1)</keyword>
<dbReference type="EMBL" id="VLLN01000015">
    <property type="protein sequence ID" value="TWJ18659.1"/>
    <property type="molecule type" value="Genomic_DNA"/>
</dbReference>
<dbReference type="InterPro" id="IPR000131">
    <property type="entry name" value="ATP_synth_F1_gsu"/>
</dbReference>
<comment type="subcellular location">
    <subcellularLocation>
        <location evidence="13">Cell membrane</location>
        <topology evidence="13">Peripheral membrane protein</topology>
    </subcellularLocation>
    <subcellularLocation>
        <location evidence="2">Membrane</location>
        <topology evidence="2">Peripheral membrane protein</topology>
    </subcellularLocation>
    <subcellularLocation>
        <location evidence="12">Thylakoid</location>
    </subcellularLocation>
</comment>
<gene>
    <name evidence="13" type="primary">atpG</name>
    <name evidence="14" type="ORF">JN12_02477</name>
</gene>
<dbReference type="GO" id="GO:0009579">
    <property type="term" value="C:thylakoid"/>
    <property type="evidence" value="ECO:0007669"/>
    <property type="project" value="UniProtKB-SubCell"/>
</dbReference>
<dbReference type="InterPro" id="IPR023632">
    <property type="entry name" value="ATP_synth_F1_gsu_CS"/>
</dbReference>
<evidence type="ECO:0000313" key="15">
    <source>
        <dbReference type="Proteomes" id="UP000319449"/>
    </source>
</evidence>
<evidence type="ECO:0000256" key="9">
    <source>
        <dbReference type="ARBA" id="ARBA00023136"/>
    </source>
</evidence>